<evidence type="ECO:0000256" key="1">
    <source>
        <dbReference type="SAM" id="Coils"/>
    </source>
</evidence>
<dbReference type="AlphaFoldDB" id="A0A3B0C4U9"/>
<keyword evidence="4" id="KW-1185">Reference proteome</keyword>
<keyword evidence="2" id="KW-0732">Signal</keyword>
<gene>
    <name evidence="3" type="ORF">D7Z94_10125</name>
</gene>
<accession>A0A3B0C4U9</accession>
<dbReference type="RefSeq" id="WP_120711442.1">
    <property type="nucleotide sequence ID" value="NZ_RBCJ01000002.1"/>
</dbReference>
<dbReference type="OrthoDB" id="1427661at2"/>
<evidence type="ECO:0000313" key="4">
    <source>
        <dbReference type="Proteomes" id="UP000276603"/>
    </source>
</evidence>
<dbReference type="EMBL" id="RBCJ01000002">
    <property type="protein sequence ID" value="RKN81285.1"/>
    <property type="molecule type" value="Genomic_DNA"/>
</dbReference>
<dbReference type="InterPro" id="IPR036737">
    <property type="entry name" value="OmpA-like_sf"/>
</dbReference>
<dbReference type="Proteomes" id="UP000276603">
    <property type="component" value="Unassembled WGS sequence"/>
</dbReference>
<name>A0A3B0C4U9_9FLAO</name>
<reference evidence="3 4" key="1">
    <citation type="submission" date="2018-10" db="EMBL/GenBank/DDBJ databases">
        <title>Ulvibacterium marinum gen. nov., sp. nov., a novel marine bacterium of the family Flavobacteriaceae, isolated from a culture of the green alga Ulva prolifera.</title>
        <authorList>
            <person name="Zhang Z."/>
        </authorList>
    </citation>
    <scope>NUCLEOTIDE SEQUENCE [LARGE SCALE GENOMIC DNA]</scope>
    <source>
        <strain evidence="3 4">CCMM003</strain>
    </source>
</reference>
<protein>
    <recommendedName>
        <fullName evidence="5">OmpA-like domain-containing protein</fullName>
    </recommendedName>
</protein>
<feature type="signal peptide" evidence="2">
    <location>
        <begin position="1"/>
        <end position="20"/>
    </location>
</feature>
<sequence length="258" mass="27834">MMRLLLTLLFIFSTVSIVTAQRKSELIAEIDNLKSELDSVKTELFTAKKIEKASVVKAEALETQVNELQDANATLLTNLNNFAKVSNKNSDIANSAMASLQAKEGQLKAMKDAIAKNDSTAIVVLTNAKQTLGENAKIAVSNGTVIISSGLSSLFGSDTESTLTDEGKAWIEKIAAILNVNPDINLTIEGLSMTGDLDLPGKQASTIASLLQKDFAIAPERLTSLGRDGNLKEGISFKLHPSYHAFYLMVKEKMKNSK</sequence>
<dbReference type="Gene3D" id="3.30.1330.60">
    <property type="entry name" value="OmpA-like domain"/>
    <property type="match status" value="1"/>
</dbReference>
<comment type="caution">
    <text evidence="3">The sequence shown here is derived from an EMBL/GenBank/DDBJ whole genome shotgun (WGS) entry which is preliminary data.</text>
</comment>
<evidence type="ECO:0008006" key="5">
    <source>
        <dbReference type="Google" id="ProtNLM"/>
    </source>
</evidence>
<organism evidence="3 4">
    <name type="scientific">Ulvibacterium marinum</name>
    <dbReference type="NCBI Taxonomy" id="2419782"/>
    <lineage>
        <taxon>Bacteria</taxon>
        <taxon>Pseudomonadati</taxon>
        <taxon>Bacteroidota</taxon>
        <taxon>Flavobacteriia</taxon>
        <taxon>Flavobacteriales</taxon>
        <taxon>Flavobacteriaceae</taxon>
        <taxon>Ulvibacterium</taxon>
    </lineage>
</organism>
<evidence type="ECO:0000313" key="3">
    <source>
        <dbReference type="EMBL" id="RKN81285.1"/>
    </source>
</evidence>
<evidence type="ECO:0000256" key="2">
    <source>
        <dbReference type="SAM" id="SignalP"/>
    </source>
</evidence>
<feature type="coiled-coil region" evidence="1">
    <location>
        <begin position="23"/>
        <end position="78"/>
    </location>
</feature>
<proteinExistence type="predicted"/>
<feature type="chain" id="PRO_5017181834" description="OmpA-like domain-containing protein" evidence="2">
    <location>
        <begin position="21"/>
        <end position="258"/>
    </location>
</feature>
<keyword evidence="1" id="KW-0175">Coiled coil</keyword>